<dbReference type="OrthoDB" id="152799at2"/>
<organism evidence="2 3">
    <name type="scientific">Falsiroseomonas bella</name>
    <dbReference type="NCBI Taxonomy" id="2184016"/>
    <lineage>
        <taxon>Bacteria</taxon>
        <taxon>Pseudomonadati</taxon>
        <taxon>Pseudomonadota</taxon>
        <taxon>Alphaproteobacteria</taxon>
        <taxon>Acetobacterales</taxon>
        <taxon>Roseomonadaceae</taxon>
        <taxon>Falsiroseomonas</taxon>
    </lineage>
</organism>
<evidence type="ECO:0000313" key="3">
    <source>
        <dbReference type="Proteomes" id="UP000245765"/>
    </source>
</evidence>
<dbReference type="Pfam" id="PF01553">
    <property type="entry name" value="Acyltransferase"/>
    <property type="match status" value="1"/>
</dbReference>
<keyword evidence="2" id="KW-0012">Acyltransferase</keyword>
<reference evidence="3" key="1">
    <citation type="submission" date="2018-05" db="EMBL/GenBank/DDBJ databases">
        <authorList>
            <person name="Du Z."/>
            <person name="Wang X."/>
        </authorList>
    </citation>
    <scope>NUCLEOTIDE SEQUENCE [LARGE SCALE GENOMIC DNA]</scope>
    <source>
        <strain evidence="3">CQN31</strain>
    </source>
</reference>
<proteinExistence type="predicted"/>
<evidence type="ECO:0000313" key="2">
    <source>
        <dbReference type="EMBL" id="PWS39297.1"/>
    </source>
</evidence>
<feature type="domain" description="Phospholipid/glycerol acyltransferase" evidence="1">
    <location>
        <begin position="35"/>
        <end position="154"/>
    </location>
</feature>
<gene>
    <name evidence="2" type="ORF">DFH01_04265</name>
</gene>
<dbReference type="GO" id="GO:0016746">
    <property type="term" value="F:acyltransferase activity"/>
    <property type="evidence" value="ECO:0007669"/>
    <property type="project" value="UniProtKB-KW"/>
</dbReference>
<keyword evidence="3" id="KW-1185">Reference proteome</keyword>
<evidence type="ECO:0000259" key="1">
    <source>
        <dbReference type="SMART" id="SM00563"/>
    </source>
</evidence>
<dbReference type="SUPFAM" id="SSF69593">
    <property type="entry name" value="Glycerol-3-phosphate (1)-acyltransferase"/>
    <property type="match status" value="1"/>
</dbReference>
<accession>A0A317FML7</accession>
<dbReference type="EMBL" id="QGNA01000001">
    <property type="protein sequence ID" value="PWS39297.1"/>
    <property type="molecule type" value="Genomic_DNA"/>
</dbReference>
<dbReference type="InterPro" id="IPR002123">
    <property type="entry name" value="Plipid/glycerol_acylTrfase"/>
</dbReference>
<dbReference type="Proteomes" id="UP000245765">
    <property type="component" value="Unassembled WGS sequence"/>
</dbReference>
<protein>
    <submittedName>
        <fullName evidence="2">Glycerol acyltransferase</fullName>
    </submittedName>
</protein>
<dbReference type="SMART" id="SM00563">
    <property type="entry name" value="PlsC"/>
    <property type="match status" value="1"/>
</dbReference>
<dbReference type="CDD" id="cd06551">
    <property type="entry name" value="LPLAT"/>
    <property type="match status" value="1"/>
</dbReference>
<dbReference type="AlphaFoldDB" id="A0A317FML7"/>
<keyword evidence="2" id="KW-0808">Transferase</keyword>
<sequence length="251" mass="28613">MAFFHFMFRRFFQKHKRAARVARWGMPRDYGHRPLVVFANHPGWWDGVAFMLLSQALFVPRRMYIPMDKAALDRYPFMRRIGVFGIETGSPRGAIAFLKLAKDVLGAPDRMLWMNAPGRFSDVRERPVPIAPGMTRLPEFAPDAVFVPLALDYPFWTERKAEMLCAFGEPIEGRALEAMDRDARAAALSEALAATMDRLAGDAIARDPARFETLLRGREGMGGIFQMWRRIVAAARGQRYDPRHDPREEAG</sequence>
<name>A0A317FML7_9PROT</name>
<comment type="caution">
    <text evidence="2">The sequence shown here is derived from an EMBL/GenBank/DDBJ whole genome shotgun (WGS) entry which is preliminary data.</text>
</comment>